<dbReference type="EMBL" id="VDFR01000227">
    <property type="protein sequence ID" value="TNC29990.1"/>
    <property type="molecule type" value="Genomic_DNA"/>
</dbReference>
<proteinExistence type="predicted"/>
<sequence length="48" mass="5255">MCPVPATIEELVDLLDLERLEEDLYRGGHPTDSDLTRVFGGQVAAQAL</sequence>
<gene>
    <name evidence="1" type="ORF">FHE65_33190</name>
</gene>
<dbReference type="Gene3D" id="2.40.160.210">
    <property type="entry name" value="Acyl-CoA thioesterase, double hotdog domain"/>
    <property type="match status" value="1"/>
</dbReference>
<reference evidence="1 2" key="1">
    <citation type="submission" date="2019-05" db="EMBL/GenBank/DDBJ databases">
        <title>Mumia sp. nov., isolated from the intestinal contents of plateau pika (Ochotona curzoniae) in the Qinghai-Tibet plateau of China.</title>
        <authorList>
            <person name="Tian Z."/>
        </authorList>
    </citation>
    <scope>NUCLEOTIDE SEQUENCE [LARGE SCALE GENOMIC DNA]</scope>
    <source>
        <strain evidence="2">527</strain>
    </source>
</reference>
<dbReference type="Proteomes" id="UP000306740">
    <property type="component" value="Unassembled WGS sequence"/>
</dbReference>
<evidence type="ECO:0000313" key="1">
    <source>
        <dbReference type="EMBL" id="TNC29990.1"/>
    </source>
</evidence>
<dbReference type="InterPro" id="IPR042171">
    <property type="entry name" value="Acyl-CoA_hotdog"/>
</dbReference>
<organism evidence="1 2">
    <name type="scientific">Mumia zhuanghuii</name>
    <dbReference type="NCBI Taxonomy" id="2585211"/>
    <lineage>
        <taxon>Bacteria</taxon>
        <taxon>Bacillati</taxon>
        <taxon>Actinomycetota</taxon>
        <taxon>Actinomycetes</taxon>
        <taxon>Propionibacteriales</taxon>
        <taxon>Nocardioidaceae</taxon>
        <taxon>Mumia</taxon>
    </lineage>
</organism>
<evidence type="ECO:0000313" key="2">
    <source>
        <dbReference type="Proteomes" id="UP000306740"/>
    </source>
</evidence>
<feature type="non-terminal residue" evidence="1">
    <location>
        <position position="48"/>
    </location>
</feature>
<dbReference type="SUPFAM" id="SSF54637">
    <property type="entry name" value="Thioesterase/thiol ester dehydrase-isomerase"/>
    <property type="match status" value="1"/>
</dbReference>
<dbReference type="InterPro" id="IPR029069">
    <property type="entry name" value="HotDog_dom_sf"/>
</dbReference>
<name>A0A5C4MC10_9ACTN</name>
<comment type="caution">
    <text evidence="1">The sequence shown here is derived from an EMBL/GenBank/DDBJ whole genome shotgun (WGS) entry which is preliminary data.</text>
</comment>
<accession>A0A5C4MC10</accession>
<protein>
    <submittedName>
        <fullName evidence="1">Acyl-CoA thioesterase II</fullName>
    </submittedName>
</protein>
<dbReference type="AlphaFoldDB" id="A0A5C4MC10"/>